<evidence type="ECO:0000256" key="1">
    <source>
        <dbReference type="SAM" id="MobiDB-lite"/>
    </source>
</evidence>
<organism evidence="3">
    <name type="scientific">Nakamurella sp. A5-74</name>
    <dbReference type="NCBI Taxonomy" id="3158264"/>
    <lineage>
        <taxon>Bacteria</taxon>
        <taxon>Bacillati</taxon>
        <taxon>Actinomycetota</taxon>
        <taxon>Actinomycetes</taxon>
        <taxon>Nakamurellales</taxon>
        <taxon>Nakamurellaceae</taxon>
        <taxon>Nakamurella</taxon>
    </lineage>
</organism>
<dbReference type="InterPro" id="IPR036390">
    <property type="entry name" value="WH_DNA-bd_sf"/>
</dbReference>
<dbReference type="RefSeq" id="WP_353648972.1">
    <property type="nucleotide sequence ID" value="NZ_CP159218.1"/>
</dbReference>
<dbReference type="GO" id="GO:0003700">
    <property type="term" value="F:DNA-binding transcription factor activity"/>
    <property type="evidence" value="ECO:0007669"/>
    <property type="project" value="InterPro"/>
</dbReference>
<dbReference type="SUPFAM" id="SSF46785">
    <property type="entry name" value="Winged helix' DNA-binding domain"/>
    <property type="match status" value="1"/>
</dbReference>
<dbReference type="AlphaFoldDB" id="A0AAU8DQ61"/>
<dbReference type="InterPro" id="IPR001845">
    <property type="entry name" value="HTH_ArsR_DNA-bd_dom"/>
</dbReference>
<feature type="compositionally biased region" description="Basic and acidic residues" evidence="1">
    <location>
        <begin position="10"/>
        <end position="20"/>
    </location>
</feature>
<dbReference type="Gene3D" id="1.10.10.10">
    <property type="entry name" value="Winged helix-like DNA-binding domain superfamily/Winged helix DNA-binding domain"/>
    <property type="match status" value="1"/>
</dbReference>
<evidence type="ECO:0000259" key="2">
    <source>
        <dbReference type="SMART" id="SM00418"/>
    </source>
</evidence>
<protein>
    <submittedName>
        <fullName evidence="3">Winged helix-turn-helix domain-containing protein</fullName>
    </submittedName>
</protein>
<sequence length="164" mass="17271">MDEPLPVDRSATDRAGEPPIKRERRVQNATSIRLGALEERVRLLESAAQGVVPTSRTWATEAGVVTDLRSARSTRGVVATQLAALGHPSRLELLMGVVRGATSTTELAAELGTGSTGQLYHHLNQLVAAGWLQTSSRGRYEIPAGRRDALAAVLAAVSPAAAAD</sequence>
<dbReference type="SMART" id="SM00418">
    <property type="entry name" value="HTH_ARSR"/>
    <property type="match status" value="1"/>
</dbReference>
<dbReference type="Pfam" id="PF12840">
    <property type="entry name" value="HTH_20"/>
    <property type="match status" value="1"/>
</dbReference>
<dbReference type="InterPro" id="IPR036388">
    <property type="entry name" value="WH-like_DNA-bd_sf"/>
</dbReference>
<accession>A0AAU8DQ61</accession>
<gene>
    <name evidence="3" type="ORF">ABLG96_19490</name>
</gene>
<dbReference type="InterPro" id="IPR011991">
    <property type="entry name" value="ArsR-like_HTH"/>
</dbReference>
<feature type="domain" description="HTH arsR-type" evidence="2">
    <location>
        <begin position="80"/>
        <end position="155"/>
    </location>
</feature>
<name>A0AAU8DQ61_9ACTN</name>
<proteinExistence type="predicted"/>
<reference evidence="3" key="1">
    <citation type="submission" date="2024-05" db="EMBL/GenBank/DDBJ databases">
        <authorList>
            <person name="Cai S.Y."/>
            <person name="Jin L.M."/>
            <person name="Li H.R."/>
        </authorList>
    </citation>
    <scope>NUCLEOTIDE SEQUENCE</scope>
    <source>
        <strain evidence="3">A5-74</strain>
    </source>
</reference>
<dbReference type="EMBL" id="CP159218">
    <property type="protein sequence ID" value="XCG63357.1"/>
    <property type="molecule type" value="Genomic_DNA"/>
</dbReference>
<dbReference type="CDD" id="cd00090">
    <property type="entry name" value="HTH_ARSR"/>
    <property type="match status" value="1"/>
</dbReference>
<evidence type="ECO:0000313" key="3">
    <source>
        <dbReference type="EMBL" id="XCG63357.1"/>
    </source>
</evidence>
<feature type="region of interest" description="Disordered" evidence="1">
    <location>
        <begin position="1"/>
        <end position="20"/>
    </location>
</feature>